<gene>
    <name evidence="1" type="ORF">AFA91_31165</name>
</gene>
<dbReference type="OrthoDB" id="308037at2"/>
<dbReference type="PATRIC" id="fig|134601.6.peg.6447"/>
<dbReference type="Pfam" id="PF02288">
    <property type="entry name" value="Dehydratase_MU"/>
    <property type="match status" value="1"/>
</dbReference>
<dbReference type="InterPro" id="IPR003208">
    <property type="entry name" value="Dehydtase/Dehydtase_re"/>
</dbReference>
<evidence type="ECO:0000313" key="2">
    <source>
        <dbReference type="Proteomes" id="UP000062255"/>
    </source>
</evidence>
<dbReference type="InterPro" id="IPR010254">
    <property type="entry name" value="B12-dep_deHydtase_bsu"/>
</dbReference>
<reference evidence="1 2" key="1">
    <citation type="submission" date="2015-07" db="EMBL/GenBank/DDBJ databases">
        <title>Complete genome sequence of Mycobacterium goodii X7B, a facultative thermophilic biodesulfurizing bacterium.</title>
        <authorList>
            <person name="Yu B."/>
            <person name="Li F."/>
            <person name="Xu P."/>
        </authorList>
    </citation>
    <scope>NUCLEOTIDE SEQUENCE [LARGE SCALE GENOMIC DNA]</scope>
    <source>
        <strain evidence="1 2">X7B</strain>
    </source>
</reference>
<dbReference type="KEGG" id="mgo:AFA91_31165"/>
<dbReference type="Proteomes" id="UP000062255">
    <property type="component" value="Chromosome"/>
</dbReference>
<dbReference type="AlphaFoldDB" id="A0A0K0XE21"/>
<protein>
    <submittedName>
        <fullName evidence="1">PduH protein</fullName>
    </submittedName>
</protein>
<dbReference type="Gene3D" id="3.40.50.10150">
    <property type="entry name" value="B12-dependent dehydatase associated subunit"/>
    <property type="match status" value="1"/>
</dbReference>
<accession>A0A0K0XE21</accession>
<dbReference type="SUPFAM" id="SSF52968">
    <property type="entry name" value="B12-dependent dehydatase associated subunit"/>
    <property type="match status" value="1"/>
</dbReference>
<dbReference type="EMBL" id="CP012150">
    <property type="protein sequence ID" value="AKS35631.1"/>
    <property type="molecule type" value="Genomic_DNA"/>
</dbReference>
<name>A0A0K0XE21_MYCGD</name>
<organism evidence="1 2">
    <name type="scientific">Mycolicibacterium goodii</name>
    <name type="common">Mycobacterium goodii</name>
    <dbReference type="NCBI Taxonomy" id="134601"/>
    <lineage>
        <taxon>Bacteria</taxon>
        <taxon>Bacillati</taxon>
        <taxon>Actinomycetota</taxon>
        <taxon>Actinomycetes</taxon>
        <taxon>Mycobacteriales</taxon>
        <taxon>Mycobacteriaceae</taxon>
        <taxon>Mycolicibacterium</taxon>
    </lineage>
</organism>
<evidence type="ECO:0000313" key="1">
    <source>
        <dbReference type="EMBL" id="AKS35631.1"/>
    </source>
</evidence>
<sequence length="107" mass="11016">MVFAQVGAPDAVTRDVLAGMEEEGVPYTLETVADSGSAPELARQAAMRSPLQVGVGMGASGVVCVHHNMLVDPLPELSSAGPADRDTARMLGHNAARIVVGLPLKPD</sequence>
<dbReference type="STRING" id="134601.AFA91_31165"/>
<proteinExistence type="predicted"/>